<protein>
    <submittedName>
        <fullName evidence="3">Acetyl-CoA carboxylase biotin carboxyl carrier protein subunit</fullName>
    </submittedName>
</protein>
<dbReference type="InterPro" id="IPR050709">
    <property type="entry name" value="Biotin_Carboxyl_Carrier/Decarb"/>
</dbReference>
<evidence type="ECO:0000259" key="2">
    <source>
        <dbReference type="PROSITE" id="PS50968"/>
    </source>
</evidence>
<dbReference type="EMBL" id="AP027080">
    <property type="protein sequence ID" value="BDU72437.1"/>
    <property type="molecule type" value="Genomic_DNA"/>
</dbReference>
<dbReference type="InterPro" id="IPR011053">
    <property type="entry name" value="Single_hybrid_motif"/>
</dbReference>
<dbReference type="PANTHER" id="PTHR45266">
    <property type="entry name" value="OXALOACETATE DECARBOXYLASE ALPHA CHAIN"/>
    <property type="match status" value="1"/>
</dbReference>
<keyword evidence="1" id="KW-0092">Biotin</keyword>
<reference evidence="4" key="1">
    <citation type="journal article" date="2023" name="Int. J. Syst. Evol. Microbiol.">
        <title>Mesoterricola silvestris gen. nov., sp. nov., Mesoterricola sediminis sp. nov., Geothrix oryzae sp. nov., Geothrix edaphica sp. nov., Geothrix rubra sp. nov., and Geothrix limicola sp. nov., six novel members of Acidobacteriota isolated from soils.</title>
        <authorList>
            <person name="Itoh H."/>
            <person name="Sugisawa Y."/>
            <person name="Mise K."/>
            <person name="Xu Z."/>
            <person name="Kuniyasu M."/>
            <person name="Ushijima N."/>
            <person name="Kawano K."/>
            <person name="Kobayashi E."/>
            <person name="Shiratori Y."/>
            <person name="Masuda Y."/>
            <person name="Senoo K."/>
        </authorList>
    </citation>
    <scope>NUCLEOTIDE SEQUENCE [LARGE SCALE GENOMIC DNA]</scope>
    <source>
        <strain evidence="4">W79</strain>
    </source>
</reference>
<evidence type="ECO:0000313" key="3">
    <source>
        <dbReference type="EMBL" id="BDU72437.1"/>
    </source>
</evidence>
<dbReference type="CDD" id="cd06850">
    <property type="entry name" value="biotinyl_domain"/>
    <property type="match status" value="1"/>
</dbReference>
<dbReference type="PANTHER" id="PTHR45266:SF3">
    <property type="entry name" value="OXALOACETATE DECARBOXYLASE ALPHA CHAIN"/>
    <property type="match status" value="1"/>
</dbReference>
<dbReference type="Proteomes" id="UP001238179">
    <property type="component" value="Chromosome"/>
</dbReference>
<keyword evidence="4" id="KW-1185">Reference proteome</keyword>
<gene>
    <name evidence="3" type="ORF">METEAL_16110</name>
</gene>
<dbReference type="PROSITE" id="PS50968">
    <property type="entry name" value="BIOTINYL_LIPOYL"/>
    <property type="match status" value="1"/>
</dbReference>
<dbReference type="Gene3D" id="2.40.50.100">
    <property type="match status" value="1"/>
</dbReference>
<evidence type="ECO:0000256" key="1">
    <source>
        <dbReference type="ARBA" id="ARBA00023267"/>
    </source>
</evidence>
<feature type="domain" description="Lipoyl-binding" evidence="2">
    <location>
        <begin position="95"/>
        <end position="172"/>
    </location>
</feature>
<dbReference type="Pfam" id="PF00364">
    <property type="entry name" value="Biotin_lipoyl"/>
    <property type="match status" value="1"/>
</dbReference>
<dbReference type="AlphaFoldDB" id="A0AA48GR09"/>
<dbReference type="SUPFAM" id="SSF51230">
    <property type="entry name" value="Single hybrid motif"/>
    <property type="match status" value="1"/>
</dbReference>
<sequence length="188" mass="20751">MKRTLVVADETVELEIYRRRGTTVMTWDGVEVPLDIVKVERSSYSIIMEGRSVGVNIDRIRNPDPDLHGFRAATYDGAYEFTLQDPRKALLAEAMARSKRSEAKLLIALMPGKVLKLLVQPGDIVEEGQPLLILEAMKMQNEYTAPTASRVSAIHVEEGANLEIHAPMISLQNLEPAEGEGPESAPKG</sequence>
<proteinExistence type="predicted"/>
<dbReference type="KEGG" id="msil:METEAL_16110"/>
<dbReference type="RefSeq" id="WP_316415342.1">
    <property type="nucleotide sequence ID" value="NZ_AP027080.1"/>
</dbReference>
<evidence type="ECO:0000313" key="4">
    <source>
        <dbReference type="Proteomes" id="UP001238179"/>
    </source>
</evidence>
<dbReference type="InterPro" id="IPR000089">
    <property type="entry name" value="Biotin_lipoyl"/>
</dbReference>
<name>A0AA48GR09_9BACT</name>
<accession>A0AA48GR09</accession>
<organism evidence="3 4">
    <name type="scientific">Mesoterricola silvestris</name>
    <dbReference type="NCBI Taxonomy" id="2927979"/>
    <lineage>
        <taxon>Bacteria</taxon>
        <taxon>Pseudomonadati</taxon>
        <taxon>Acidobacteriota</taxon>
        <taxon>Holophagae</taxon>
        <taxon>Holophagales</taxon>
        <taxon>Holophagaceae</taxon>
        <taxon>Mesoterricola</taxon>
    </lineage>
</organism>